<evidence type="ECO:0000256" key="1">
    <source>
        <dbReference type="ARBA" id="ARBA00010634"/>
    </source>
</evidence>
<dbReference type="PRINTS" id="PR01805">
    <property type="entry name" value="VACJLIPOPROT"/>
</dbReference>
<dbReference type="GO" id="GO:0120010">
    <property type="term" value="P:intermembrane phospholipid transfer"/>
    <property type="evidence" value="ECO:0007669"/>
    <property type="project" value="TreeGrafter"/>
</dbReference>
<accession>A0A227KJ20</accession>
<name>A0A227KJ20_9BURK</name>
<dbReference type="Proteomes" id="UP000214610">
    <property type="component" value="Unassembled WGS sequence"/>
</dbReference>
<dbReference type="PANTHER" id="PTHR30035:SF3">
    <property type="entry name" value="INTERMEMBRANE PHOSPHOLIPID TRANSPORT SYSTEM LIPOPROTEIN MLAA"/>
    <property type="match status" value="1"/>
</dbReference>
<proteinExistence type="inferred from homology"/>
<gene>
    <name evidence="5" type="ORF">ADH67_08515</name>
</gene>
<dbReference type="InterPro" id="IPR007428">
    <property type="entry name" value="MlaA"/>
</dbReference>
<organism evidence="5 6">
    <name type="scientific">Turicimonas muris</name>
    <dbReference type="NCBI Taxonomy" id="1796652"/>
    <lineage>
        <taxon>Bacteria</taxon>
        <taxon>Pseudomonadati</taxon>
        <taxon>Pseudomonadota</taxon>
        <taxon>Betaproteobacteria</taxon>
        <taxon>Burkholderiales</taxon>
        <taxon>Sutterellaceae</taxon>
        <taxon>Turicimonas</taxon>
    </lineage>
</organism>
<dbReference type="PANTHER" id="PTHR30035">
    <property type="entry name" value="LIPOPROTEIN VACJ-RELATED"/>
    <property type="match status" value="1"/>
</dbReference>
<dbReference type="Pfam" id="PF04333">
    <property type="entry name" value="MlaA"/>
    <property type="match status" value="1"/>
</dbReference>
<comment type="caution">
    <text evidence="5">The sequence shown here is derived from an EMBL/GenBank/DDBJ whole genome shotgun (WGS) entry which is preliminary data.</text>
</comment>
<dbReference type="AlphaFoldDB" id="A0A227KJ20"/>
<evidence type="ECO:0000256" key="2">
    <source>
        <dbReference type="ARBA" id="ARBA00022729"/>
    </source>
</evidence>
<reference evidence="6" key="1">
    <citation type="submission" date="2017-05" db="EMBL/GenBank/DDBJ databases">
        <title>Improved OligoMM genomes.</title>
        <authorList>
            <person name="Garzetti D."/>
        </authorList>
    </citation>
    <scope>NUCLEOTIDE SEQUENCE [LARGE SCALE GENOMIC DNA]</scope>
    <source>
        <strain evidence="6">YL45</strain>
    </source>
</reference>
<comment type="similarity">
    <text evidence="1">Belongs to the MlaA family.</text>
</comment>
<evidence type="ECO:0000313" key="5">
    <source>
        <dbReference type="EMBL" id="OXE47807.1"/>
    </source>
</evidence>
<evidence type="ECO:0000256" key="4">
    <source>
        <dbReference type="SAM" id="SignalP"/>
    </source>
</evidence>
<keyword evidence="6" id="KW-1185">Reference proteome</keyword>
<evidence type="ECO:0000313" key="6">
    <source>
        <dbReference type="Proteomes" id="UP000214610"/>
    </source>
</evidence>
<feature type="region of interest" description="Disordered" evidence="3">
    <location>
        <begin position="227"/>
        <end position="262"/>
    </location>
</feature>
<feature type="chain" id="PRO_5011299691" evidence="4">
    <location>
        <begin position="25"/>
        <end position="262"/>
    </location>
</feature>
<dbReference type="EMBL" id="NHMP01000004">
    <property type="protein sequence ID" value="OXE47807.1"/>
    <property type="molecule type" value="Genomic_DNA"/>
</dbReference>
<feature type="signal peptide" evidence="4">
    <location>
        <begin position="1"/>
        <end position="24"/>
    </location>
</feature>
<sequence length="262" mass="28376">MKNNKLLAAAVLTGTMLLSGCASVPDGAGSNPKDPWEAMNRQTFAFNQGFDTVISRPLAKGYQFITPKPVRESVTRVFKNTMEPANAVNNVMQGKVEDGILSLFRLMINSTVGVAGIFDVAQEVGIERKEEDVGQTLAVWGISSGPFLVIPIIGPSTVRDGIALVPEVFLDPNTYIGNPATKWSWWGGKYVSARERLLPVTDMLDDAIDPYVAMRNAYLQSRQSAIQDGDEPAVIPASSMLDPFAEDDEPDTKAAPTKDGKK</sequence>
<dbReference type="GeneID" id="78362849"/>
<evidence type="ECO:0000256" key="3">
    <source>
        <dbReference type="SAM" id="MobiDB-lite"/>
    </source>
</evidence>
<dbReference type="RefSeq" id="WP_066595391.1">
    <property type="nucleotide sequence ID" value="NZ_CAJTBZ010000052.1"/>
</dbReference>
<protein>
    <submittedName>
        <fullName evidence="5">ABC transporter</fullName>
    </submittedName>
</protein>
<dbReference type="GO" id="GO:0016020">
    <property type="term" value="C:membrane"/>
    <property type="evidence" value="ECO:0007669"/>
    <property type="project" value="InterPro"/>
</dbReference>
<keyword evidence="2 4" id="KW-0732">Signal</keyword>
<dbReference type="PROSITE" id="PS51257">
    <property type="entry name" value="PROKAR_LIPOPROTEIN"/>
    <property type="match status" value="1"/>
</dbReference>